<reference evidence="2 3" key="1">
    <citation type="submission" date="2012-02" db="EMBL/GenBank/DDBJ databases">
        <title>Improved High-Quality Draft sequence of Microvirga sp. WSM3557.</title>
        <authorList>
            <consortium name="US DOE Joint Genome Institute"/>
            <person name="Lucas S."/>
            <person name="Han J."/>
            <person name="Lapidus A."/>
            <person name="Cheng J.-F."/>
            <person name="Goodwin L."/>
            <person name="Pitluck S."/>
            <person name="Peters L."/>
            <person name="Zhang X."/>
            <person name="Detter J.C."/>
            <person name="Han C."/>
            <person name="Tapia R."/>
            <person name="Land M."/>
            <person name="Hauser L."/>
            <person name="Kyrpides N."/>
            <person name="Ivanova N."/>
            <person name="Pagani I."/>
            <person name="Brau L."/>
            <person name="Yates R."/>
            <person name="O'Hara G."/>
            <person name="Rui T."/>
            <person name="Howieson J."/>
            <person name="Reeve W."/>
            <person name="Woyke T."/>
        </authorList>
    </citation>
    <scope>NUCLEOTIDE SEQUENCE [LARGE SCALE GENOMIC DNA]</scope>
    <source>
        <strain evidence="2 3">WSM3557</strain>
    </source>
</reference>
<protein>
    <submittedName>
        <fullName evidence="2">Tetratricopeptide repeat protein</fullName>
    </submittedName>
</protein>
<dbReference type="PATRIC" id="fig|864069.3.peg.6971"/>
<organism evidence="2 3">
    <name type="scientific">Microvirga lotononidis</name>
    <dbReference type="NCBI Taxonomy" id="864069"/>
    <lineage>
        <taxon>Bacteria</taxon>
        <taxon>Pseudomonadati</taxon>
        <taxon>Pseudomonadota</taxon>
        <taxon>Alphaproteobacteria</taxon>
        <taxon>Hyphomicrobiales</taxon>
        <taxon>Methylobacteriaceae</taxon>
        <taxon>Microvirga</taxon>
    </lineage>
</organism>
<gene>
    <name evidence="2" type="ORF">MicloDRAFT_00065170</name>
</gene>
<dbReference type="EMBL" id="JH660647">
    <property type="protein sequence ID" value="EIM25788.1"/>
    <property type="molecule type" value="Genomic_DNA"/>
</dbReference>
<dbReference type="Gene3D" id="1.25.40.10">
    <property type="entry name" value="Tetratricopeptide repeat domain"/>
    <property type="match status" value="1"/>
</dbReference>
<keyword evidence="1" id="KW-0802">TPR repeat</keyword>
<dbReference type="AlphaFoldDB" id="I4YP96"/>
<dbReference type="SUPFAM" id="SSF48452">
    <property type="entry name" value="TPR-like"/>
    <property type="match status" value="1"/>
</dbReference>
<evidence type="ECO:0000256" key="1">
    <source>
        <dbReference type="PROSITE-ProRule" id="PRU00339"/>
    </source>
</evidence>
<dbReference type="Proteomes" id="UP000003947">
    <property type="component" value="Unassembled WGS sequence"/>
</dbReference>
<dbReference type="InterPro" id="IPR019734">
    <property type="entry name" value="TPR_rpt"/>
</dbReference>
<name>I4YP96_9HYPH</name>
<accession>I4YP96</accession>
<dbReference type="HOGENOM" id="CLU_2771274_0_0_5"/>
<evidence type="ECO:0000313" key="2">
    <source>
        <dbReference type="EMBL" id="EIM25788.1"/>
    </source>
</evidence>
<dbReference type="InterPro" id="IPR011990">
    <property type="entry name" value="TPR-like_helical_dom_sf"/>
</dbReference>
<feature type="repeat" description="TPR" evidence="1">
    <location>
        <begin position="12"/>
        <end position="45"/>
    </location>
</feature>
<dbReference type="RefSeq" id="WP_009494548.1">
    <property type="nucleotide sequence ID" value="NZ_CP141048.1"/>
</dbReference>
<sequence length="69" mass="8141">MRKLKNASPHTVRFHLIRGRIFLSVGQYDQAIDDFRSVLRLDWRHEQAAFWLNKATRAIPHTGETRPLT</sequence>
<dbReference type="PROSITE" id="PS50005">
    <property type="entry name" value="TPR"/>
    <property type="match status" value="1"/>
</dbReference>
<evidence type="ECO:0000313" key="3">
    <source>
        <dbReference type="Proteomes" id="UP000003947"/>
    </source>
</evidence>
<keyword evidence="3" id="KW-1185">Reference proteome</keyword>
<proteinExistence type="predicted"/>
<dbReference type="OrthoDB" id="8019798at2"/>